<evidence type="ECO:0000256" key="2">
    <source>
        <dbReference type="ARBA" id="ARBA00022448"/>
    </source>
</evidence>
<name>A0ABP6XKS3_9ACTN</name>
<comment type="caution">
    <text evidence="7">The sequence shown here is derived from an EMBL/GenBank/DDBJ whole genome shotgun (WGS) entry which is preliminary data.</text>
</comment>
<evidence type="ECO:0000256" key="4">
    <source>
        <dbReference type="ARBA" id="ARBA00022989"/>
    </source>
</evidence>
<evidence type="ECO:0000313" key="8">
    <source>
        <dbReference type="Proteomes" id="UP001500767"/>
    </source>
</evidence>
<sequence>MLGLLLLVVVMALLFDYTNGFHDAANAIASAVSTRALTPRVALLLAAVGNLVGALLSTGIATTIAASIIVPPEGRAGIAVVLAALVGAIVWNFVTWYFGLPSSSSQALVGGLVGAGLASGSAVEWVSGVVGKVLVPMVVSPVIGLVGGYGLMLVALWALRRANPHRVERGFRVAQVFSAASLAVGHGLQDAQKGMGVIVLALVTLGYQDTYAVPLWVIGLCALALAAGTSSGGWRIMRTLGRRIFPLRPVSGFAAELTASSVLYLTAFVVAAPVSTTQVVTASVMGVGSTRGLSAVRWGVAREILLAWVLTLPAAAVVGALAYLLTGRLA</sequence>
<dbReference type="Pfam" id="PF01384">
    <property type="entry name" value="PHO4"/>
    <property type="match status" value="1"/>
</dbReference>
<feature type="transmembrane region" description="Helical" evidence="6">
    <location>
        <begin position="171"/>
        <end position="188"/>
    </location>
</feature>
<keyword evidence="3 6" id="KW-0812">Transmembrane</keyword>
<evidence type="ECO:0000313" key="7">
    <source>
        <dbReference type="EMBL" id="GAA3568873.1"/>
    </source>
</evidence>
<proteinExistence type="predicted"/>
<dbReference type="RefSeq" id="WP_425562162.1">
    <property type="nucleotide sequence ID" value="NZ_BAAAYR010000004.1"/>
</dbReference>
<evidence type="ECO:0000256" key="3">
    <source>
        <dbReference type="ARBA" id="ARBA00022692"/>
    </source>
</evidence>
<comment type="subcellular location">
    <subcellularLocation>
        <location evidence="1">Membrane</location>
        <topology evidence="1">Multi-pass membrane protein</topology>
    </subcellularLocation>
</comment>
<feature type="transmembrane region" description="Helical" evidence="6">
    <location>
        <begin position="41"/>
        <end position="70"/>
    </location>
</feature>
<keyword evidence="4 6" id="KW-1133">Transmembrane helix</keyword>
<feature type="transmembrane region" description="Helical" evidence="6">
    <location>
        <begin position="77"/>
        <end position="98"/>
    </location>
</feature>
<gene>
    <name evidence="7" type="ORF">GCM10022197_26420</name>
</gene>
<organism evidence="7 8">
    <name type="scientific">Microlunatus spumicola</name>
    <dbReference type="NCBI Taxonomy" id="81499"/>
    <lineage>
        <taxon>Bacteria</taxon>
        <taxon>Bacillati</taxon>
        <taxon>Actinomycetota</taxon>
        <taxon>Actinomycetes</taxon>
        <taxon>Propionibacteriales</taxon>
        <taxon>Propionibacteriaceae</taxon>
        <taxon>Microlunatus</taxon>
    </lineage>
</organism>
<evidence type="ECO:0000256" key="1">
    <source>
        <dbReference type="ARBA" id="ARBA00004141"/>
    </source>
</evidence>
<evidence type="ECO:0000256" key="5">
    <source>
        <dbReference type="ARBA" id="ARBA00023136"/>
    </source>
</evidence>
<keyword evidence="2" id="KW-0813">Transport</keyword>
<reference evidence="8" key="1">
    <citation type="journal article" date="2019" name="Int. J. Syst. Evol. Microbiol.">
        <title>The Global Catalogue of Microorganisms (GCM) 10K type strain sequencing project: providing services to taxonomists for standard genome sequencing and annotation.</title>
        <authorList>
            <consortium name="The Broad Institute Genomics Platform"/>
            <consortium name="The Broad Institute Genome Sequencing Center for Infectious Disease"/>
            <person name="Wu L."/>
            <person name="Ma J."/>
        </authorList>
    </citation>
    <scope>NUCLEOTIDE SEQUENCE [LARGE SCALE GENOMIC DNA]</scope>
    <source>
        <strain evidence="8">JCM 16540</strain>
    </source>
</reference>
<keyword evidence="5 6" id="KW-0472">Membrane</keyword>
<dbReference type="InterPro" id="IPR001204">
    <property type="entry name" value="Phos_transporter"/>
</dbReference>
<accession>A0ABP6XKS3</accession>
<feature type="transmembrane region" description="Helical" evidence="6">
    <location>
        <begin position="133"/>
        <end position="159"/>
    </location>
</feature>
<dbReference type="Proteomes" id="UP001500767">
    <property type="component" value="Unassembled WGS sequence"/>
</dbReference>
<feature type="transmembrane region" description="Helical" evidence="6">
    <location>
        <begin position="305"/>
        <end position="325"/>
    </location>
</feature>
<dbReference type="EMBL" id="BAAAYR010000004">
    <property type="protein sequence ID" value="GAA3568873.1"/>
    <property type="molecule type" value="Genomic_DNA"/>
</dbReference>
<feature type="transmembrane region" description="Helical" evidence="6">
    <location>
        <begin position="215"/>
        <end position="236"/>
    </location>
</feature>
<evidence type="ECO:0000256" key="6">
    <source>
        <dbReference type="SAM" id="Phobius"/>
    </source>
</evidence>
<dbReference type="PANTHER" id="PTHR11101">
    <property type="entry name" value="PHOSPHATE TRANSPORTER"/>
    <property type="match status" value="1"/>
</dbReference>
<keyword evidence="8" id="KW-1185">Reference proteome</keyword>
<dbReference type="PANTHER" id="PTHR11101:SF80">
    <property type="entry name" value="PHOSPHATE TRANSPORTER"/>
    <property type="match status" value="1"/>
</dbReference>
<feature type="transmembrane region" description="Helical" evidence="6">
    <location>
        <begin position="257"/>
        <end position="285"/>
    </location>
</feature>
<protein>
    <submittedName>
        <fullName evidence="7">Inorganic phosphate transporter</fullName>
    </submittedName>
</protein>